<dbReference type="GO" id="GO:0016746">
    <property type="term" value="F:acyltransferase activity"/>
    <property type="evidence" value="ECO:0007669"/>
    <property type="project" value="UniProtKB-KW"/>
</dbReference>
<dbReference type="InterPro" id="IPR038063">
    <property type="entry name" value="Transpep_catalytic_dom"/>
</dbReference>
<dbReference type="InterPro" id="IPR005490">
    <property type="entry name" value="LD_TPept_cat_dom"/>
</dbReference>
<evidence type="ECO:0000313" key="14">
    <source>
        <dbReference type="Proteomes" id="UP001596548"/>
    </source>
</evidence>
<evidence type="ECO:0000256" key="3">
    <source>
        <dbReference type="ARBA" id="ARBA00022676"/>
    </source>
</evidence>
<comment type="caution">
    <text evidence="13">The sequence shown here is derived from an EMBL/GenBank/DDBJ whole genome shotgun (WGS) entry which is preliminary data.</text>
</comment>
<keyword evidence="11" id="KW-0732">Signal</keyword>
<evidence type="ECO:0000256" key="9">
    <source>
        <dbReference type="PROSITE-ProRule" id="PRU01373"/>
    </source>
</evidence>
<comment type="pathway">
    <text evidence="1 9">Cell wall biogenesis; peptidoglycan biosynthesis.</text>
</comment>
<evidence type="ECO:0000256" key="6">
    <source>
        <dbReference type="ARBA" id="ARBA00022960"/>
    </source>
</evidence>
<evidence type="ECO:0000256" key="7">
    <source>
        <dbReference type="ARBA" id="ARBA00022984"/>
    </source>
</evidence>
<accession>A0ABW2I3K9</accession>
<gene>
    <name evidence="13" type="ORF">ACFQS1_36375</name>
</gene>
<keyword evidence="4 13" id="KW-0808">Transferase</keyword>
<dbReference type="CDD" id="cd16913">
    <property type="entry name" value="YkuD_like"/>
    <property type="match status" value="1"/>
</dbReference>
<dbReference type="EC" id="2.3.2.-" evidence="13"/>
<evidence type="ECO:0000256" key="8">
    <source>
        <dbReference type="ARBA" id="ARBA00023316"/>
    </source>
</evidence>
<feature type="chain" id="PRO_5045968136" evidence="11">
    <location>
        <begin position="29"/>
        <end position="288"/>
    </location>
</feature>
<keyword evidence="3" id="KW-0328">Glycosyltransferase</keyword>
<dbReference type="EMBL" id="JBHTBJ010000052">
    <property type="protein sequence ID" value="MFC7279470.1"/>
    <property type="molecule type" value="Genomic_DNA"/>
</dbReference>
<evidence type="ECO:0000256" key="11">
    <source>
        <dbReference type="SAM" id="SignalP"/>
    </source>
</evidence>
<evidence type="ECO:0000256" key="5">
    <source>
        <dbReference type="ARBA" id="ARBA00022801"/>
    </source>
</evidence>
<evidence type="ECO:0000259" key="12">
    <source>
        <dbReference type="PROSITE" id="PS52029"/>
    </source>
</evidence>
<dbReference type="Gene3D" id="2.40.440.10">
    <property type="entry name" value="L,D-transpeptidase catalytic domain-like"/>
    <property type="match status" value="1"/>
</dbReference>
<keyword evidence="14" id="KW-1185">Reference proteome</keyword>
<evidence type="ECO:0000256" key="10">
    <source>
        <dbReference type="SAM" id="MobiDB-lite"/>
    </source>
</evidence>
<keyword evidence="8 9" id="KW-0961">Cell wall biogenesis/degradation</keyword>
<feature type="active site" description="Proton donor/acceptor" evidence="9">
    <location>
        <position position="247"/>
    </location>
</feature>
<keyword evidence="5" id="KW-0378">Hydrolase</keyword>
<keyword evidence="13" id="KW-0012">Acyltransferase</keyword>
<dbReference type="Proteomes" id="UP001596548">
    <property type="component" value="Unassembled WGS sequence"/>
</dbReference>
<evidence type="ECO:0000313" key="13">
    <source>
        <dbReference type="EMBL" id="MFC7279470.1"/>
    </source>
</evidence>
<dbReference type="SUPFAM" id="SSF141523">
    <property type="entry name" value="L,D-transpeptidase catalytic domain-like"/>
    <property type="match status" value="1"/>
</dbReference>
<feature type="domain" description="L,D-TPase catalytic" evidence="12">
    <location>
        <begin position="165"/>
        <end position="287"/>
    </location>
</feature>
<dbReference type="PROSITE" id="PS52029">
    <property type="entry name" value="LD_TPASE"/>
    <property type="match status" value="1"/>
</dbReference>
<sequence>MSLARTRRTAPVCALVLSFCVIAGLSRAASREAAPAAAPVAPPAAAPMETKKPAEPVKAPIKPVKAPKTLPTITYRHVPGGFPADPGQTDPTPLTEGLHAPRELPLYDAPGGRPRAFLPPDIRGVEVTVPIVARRPGWVAVLLPSANRRIGWLPASGWHSRPLRDQLIVRRGTHELTWLRDGVREGSWTVAIGSTRTPTPLGRTFVLGRTGTHGAVYAGKDALVLGAVPDDRDAVAPGLRDAHTGIHAWYRRSAFGRSVSNGCVRLPAAAQQTLLDHIGPGTPVIVLD</sequence>
<protein>
    <submittedName>
        <fullName evidence="13">L,D-transpeptidase</fullName>
        <ecNumber evidence="13">2.3.2.-</ecNumber>
    </submittedName>
</protein>
<feature type="signal peptide" evidence="11">
    <location>
        <begin position="1"/>
        <end position="28"/>
    </location>
</feature>
<dbReference type="RefSeq" id="WP_378976833.1">
    <property type="nucleotide sequence ID" value="NZ_JBHTBJ010000052.1"/>
</dbReference>
<feature type="region of interest" description="Disordered" evidence="10">
    <location>
        <begin position="36"/>
        <end position="56"/>
    </location>
</feature>
<evidence type="ECO:0000256" key="1">
    <source>
        <dbReference type="ARBA" id="ARBA00004752"/>
    </source>
</evidence>
<comment type="similarity">
    <text evidence="2">Belongs to the YkuD family.</text>
</comment>
<keyword evidence="7 9" id="KW-0573">Peptidoglycan synthesis</keyword>
<evidence type="ECO:0000256" key="4">
    <source>
        <dbReference type="ARBA" id="ARBA00022679"/>
    </source>
</evidence>
<dbReference type="PANTHER" id="PTHR30582">
    <property type="entry name" value="L,D-TRANSPEPTIDASE"/>
    <property type="match status" value="1"/>
</dbReference>
<dbReference type="Pfam" id="PF03734">
    <property type="entry name" value="YkuD"/>
    <property type="match status" value="1"/>
</dbReference>
<feature type="active site" description="Nucleophile" evidence="9">
    <location>
        <position position="263"/>
    </location>
</feature>
<name>A0ABW2I3K9_9ACTN</name>
<organism evidence="13 14">
    <name type="scientific">Paractinoplanes rhizophilus</name>
    <dbReference type="NCBI Taxonomy" id="1416877"/>
    <lineage>
        <taxon>Bacteria</taxon>
        <taxon>Bacillati</taxon>
        <taxon>Actinomycetota</taxon>
        <taxon>Actinomycetes</taxon>
        <taxon>Micromonosporales</taxon>
        <taxon>Micromonosporaceae</taxon>
        <taxon>Paractinoplanes</taxon>
    </lineage>
</organism>
<keyword evidence="6 9" id="KW-0133">Cell shape</keyword>
<evidence type="ECO:0000256" key="2">
    <source>
        <dbReference type="ARBA" id="ARBA00005992"/>
    </source>
</evidence>
<proteinExistence type="inferred from homology"/>
<reference evidence="14" key="1">
    <citation type="journal article" date="2019" name="Int. J. Syst. Evol. Microbiol.">
        <title>The Global Catalogue of Microorganisms (GCM) 10K type strain sequencing project: providing services to taxonomists for standard genome sequencing and annotation.</title>
        <authorList>
            <consortium name="The Broad Institute Genomics Platform"/>
            <consortium name="The Broad Institute Genome Sequencing Center for Infectious Disease"/>
            <person name="Wu L."/>
            <person name="Ma J."/>
        </authorList>
    </citation>
    <scope>NUCLEOTIDE SEQUENCE [LARGE SCALE GENOMIC DNA]</scope>
    <source>
        <strain evidence="14">XZYJT-10</strain>
    </source>
</reference>
<dbReference type="InterPro" id="IPR050979">
    <property type="entry name" value="LD-transpeptidase"/>
</dbReference>
<dbReference type="PANTHER" id="PTHR30582:SF24">
    <property type="entry name" value="L,D-TRANSPEPTIDASE ERFK_SRFK-RELATED"/>
    <property type="match status" value="1"/>
</dbReference>